<dbReference type="PROSITE" id="PS00092">
    <property type="entry name" value="N6_MTASE"/>
    <property type="match status" value="1"/>
</dbReference>
<dbReference type="SUPFAM" id="SSF53335">
    <property type="entry name" value="S-adenosyl-L-methionine-dependent methyltransferases"/>
    <property type="match status" value="1"/>
</dbReference>
<gene>
    <name evidence="5" type="ORF">EI555_000505</name>
</gene>
<evidence type="ECO:0000313" key="5">
    <source>
        <dbReference type="EMBL" id="TKC40257.1"/>
    </source>
</evidence>
<feature type="compositionally biased region" description="Basic and acidic residues" evidence="3">
    <location>
        <begin position="8"/>
        <end position="29"/>
    </location>
</feature>
<dbReference type="InterPro" id="IPR029063">
    <property type="entry name" value="SAM-dependent_MTases_sf"/>
</dbReference>
<sequence length="282" mass="31833">PVSARGTLEADRRLVEDSAHRWPGEESENRLSRVYLSRPAFPAWPSARGPEKGAGDRSWRGDPGEKLRLKELESRLQQVDGFEKPKLLLEQYPTRPHIAACMLYTIHNTYDDIENKVVADLGCGCGVLSIGTAMLGAGLCVGFDIDEDALEIFNRNVEEFELTNVDMVQCDVCSLSNRMSKSFDTVIMNPPFGTKNNKGTDMAFLKTALEMARTAVYSLHKSSTREHIQKKAAEWKIKIDIIAELRYDLPASYKFHKRKSVSLLILVYLHSVLKNFTVSNYF</sequence>
<feature type="region of interest" description="Disordered" evidence="3">
    <location>
        <begin position="1"/>
        <end position="29"/>
    </location>
</feature>
<dbReference type="Pfam" id="PF05175">
    <property type="entry name" value="MTS"/>
    <property type="match status" value="1"/>
</dbReference>
<feature type="compositionally biased region" description="Basic and acidic residues" evidence="3">
    <location>
        <begin position="49"/>
        <end position="63"/>
    </location>
</feature>
<name>A0A4U1EV98_MONMO</name>
<organism evidence="5 6">
    <name type="scientific">Monodon monoceros</name>
    <name type="common">Narwhal</name>
    <name type="synonym">Ceratodon monodon</name>
    <dbReference type="NCBI Taxonomy" id="40151"/>
    <lineage>
        <taxon>Eukaryota</taxon>
        <taxon>Metazoa</taxon>
        <taxon>Chordata</taxon>
        <taxon>Craniata</taxon>
        <taxon>Vertebrata</taxon>
        <taxon>Euteleostomi</taxon>
        <taxon>Mammalia</taxon>
        <taxon>Eutheria</taxon>
        <taxon>Laurasiatheria</taxon>
        <taxon>Artiodactyla</taxon>
        <taxon>Whippomorpha</taxon>
        <taxon>Cetacea</taxon>
        <taxon>Odontoceti</taxon>
        <taxon>Monodontidae</taxon>
        <taxon>Monodon</taxon>
    </lineage>
</organism>
<dbReference type="Gene3D" id="3.40.50.150">
    <property type="entry name" value="Vaccinia Virus protein VP39"/>
    <property type="match status" value="1"/>
</dbReference>
<comment type="caution">
    <text evidence="5">The sequence shown here is derived from an EMBL/GenBank/DDBJ whole genome shotgun (WGS) entry which is preliminary data.</text>
</comment>
<dbReference type="GO" id="GO:0003676">
    <property type="term" value="F:nucleic acid binding"/>
    <property type="evidence" value="ECO:0007669"/>
    <property type="project" value="InterPro"/>
</dbReference>
<feature type="region of interest" description="Disordered" evidence="3">
    <location>
        <begin position="41"/>
        <end position="63"/>
    </location>
</feature>
<dbReference type="InterPro" id="IPR002052">
    <property type="entry name" value="DNA_methylase_N6_adenine_CS"/>
</dbReference>
<dbReference type="CDD" id="cd02440">
    <property type="entry name" value="AdoMet_MTases"/>
    <property type="match status" value="1"/>
</dbReference>
<evidence type="ECO:0000259" key="4">
    <source>
        <dbReference type="Pfam" id="PF05175"/>
    </source>
</evidence>
<accession>A0A4U1EV98</accession>
<evidence type="ECO:0000256" key="3">
    <source>
        <dbReference type="SAM" id="MobiDB-lite"/>
    </source>
</evidence>
<dbReference type="EMBL" id="RWIC01000779">
    <property type="protein sequence ID" value="TKC40257.1"/>
    <property type="molecule type" value="Genomic_DNA"/>
</dbReference>
<proteinExistence type="inferred from homology"/>
<feature type="domain" description="Methyltransferase small" evidence="4">
    <location>
        <begin position="114"/>
        <end position="208"/>
    </location>
</feature>
<comment type="similarity">
    <text evidence="1">Belongs to the methyltransferase superfamily. PrmA family.</text>
</comment>
<evidence type="ECO:0000313" key="6">
    <source>
        <dbReference type="Proteomes" id="UP000308365"/>
    </source>
</evidence>
<dbReference type="InterPro" id="IPR051720">
    <property type="entry name" value="rRNA_MeTrfase/Polyamine_Synth"/>
</dbReference>
<protein>
    <recommendedName>
        <fullName evidence="2">Methyltransferase-like protein 5</fullName>
    </recommendedName>
</protein>
<reference evidence="6" key="1">
    <citation type="journal article" date="2019" name="IScience">
        <title>Narwhal Genome Reveals Long-Term Low Genetic Diversity despite Current Large Abundance Size.</title>
        <authorList>
            <person name="Westbury M.V."/>
            <person name="Petersen B."/>
            <person name="Garde E."/>
            <person name="Heide-Jorgensen M.P."/>
            <person name="Lorenzen E.D."/>
        </authorList>
    </citation>
    <scope>NUCLEOTIDE SEQUENCE [LARGE SCALE GENOMIC DNA]</scope>
</reference>
<dbReference type="GO" id="GO:0008988">
    <property type="term" value="F:rRNA (adenine-N6-)-methyltransferase activity"/>
    <property type="evidence" value="ECO:0007669"/>
    <property type="project" value="TreeGrafter"/>
</dbReference>
<evidence type="ECO:0000256" key="1">
    <source>
        <dbReference type="ARBA" id="ARBA00009741"/>
    </source>
</evidence>
<dbReference type="PANTHER" id="PTHR23290">
    <property type="entry name" value="RRNA N6-ADENOSINE-METHYLTRANSFERASE METTL5"/>
    <property type="match status" value="1"/>
</dbReference>
<dbReference type="Proteomes" id="UP000308365">
    <property type="component" value="Unassembled WGS sequence"/>
</dbReference>
<dbReference type="PANTHER" id="PTHR23290:SF0">
    <property type="entry name" value="RRNA N6-ADENOSINE-METHYLTRANSFERASE METTL5"/>
    <property type="match status" value="1"/>
</dbReference>
<dbReference type="InterPro" id="IPR007848">
    <property type="entry name" value="Small_mtfrase_dom"/>
</dbReference>
<evidence type="ECO:0000256" key="2">
    <source>
        <dbReference type="ARBA" id="ARBA00041374"/>
    </source>
</evidence>
<dbReference type="AlphaFoldDB" id="A0A4U1EV98"/>
<feature type="non-terminal residue" evidence="5">
    <location>
        <position position="1"/>
    </location>
</feature>